<reference evidence="4 5" key="1">
    <citation type="submission" date="2019-08" db="EMBL/GenBank/DDBJ databases">
        <title>Draft genome sequences of two oriental melons (Cucumis melo L. var makuwa).</title>
        <authorList>
            <person name="Kwon S.-Y."/>
        </authorList>
    </citation>
    <scope>NUCLEOTIDE SEQUENCE [LARGE SCALE GENOMIC DNA]</scope>
    <source>
        <strain evidence="5">cv. Chang Bougi</strain>
        <strain evidence="4">cv. SW 3</strain>
        <tissue evidence="2">Leaf</tissue>
    </source>
</reference>
<dbReference type="InterPro" id="IPR056924">
    <property type="entry name" value="SH3_Tf2-1"/>
</dbReference>
<evidence type="ECO:0000313" key="5">
    <source>
        <dbReference type="Proteomes" id="UP000321947"/>
    </source>
</evidence>
<evidence type="ECO:0000313" key="4">
    <source>
        <dbReference type="Proteomes" id="UP000321393"/>
    </source>
</evidence>
<proteinExistence type="predicted"/>
<dbReference type="PANTHER" id="PTHR46148">
    <property type="entry name" value="CHROMO DOMAIN-CONTAINING PROTEIN"/>
    <property type="match status" value="1"/>
</dbReference>
<dbReference type="AlphaFoldDB" id="A0A5A7V481"/>
<feature type="domain" description="Tf2-1-like SH3-like" evidence="1">
    <location>
        <begin position="1"/>
        <end position="27"/>
    </location>
</feature>
<dbReference type="Pfam" id="PF24626">
    <property type="entry name" value="SH3_Tf2-1"/>
    <property type="match status" value="1"/>
</dbReference>
<dbReference type="Proteomes" id="UP000321947">
    <property type="component" value="Unassembled WGS sequence"/>
</dbReference>
<accession>A0A5A7V481</accession>
<gene>
    <name evidence="3" type="ORF">E5676_scaffold313G002050</name>
    <name evidence="2" type="ORF">E6C27_scaffold154G001850</name>
</gene>
<dbReference type="EMBL" id="SSTD01003373">
    <property type="protein sequence ID" value="TYK26583.1"/>
    <property type="molecule type" value="Genomic_DNA"/>
</dbReference>
<dbReference type="PANTHER" id="PTHR46148:SF60">
    <property type="entry name" value="CHROMO DOMAIN-CONTAINING PROTEIN"/>
    <property type="match status" value="1"/>
</dbReference>
<evidence type="ECO:0000313" key="3">
    <source>
        <dbReference type="EMBL" id="TYK26583.1"/>
    </source>
</evidence>
<evidence type="ECO:0000313" key="2">
    <source>
        <dbReference type="EMBL" id="KAA0062398.1"/>
    </source>
</evidence>
<organism evidence="2 4">
    <name type="scientific">Cucumis melo var. makuwa</name>
    <name type="common">Oriental melon</name>
    <dbReference type="NCBI Taxonomy" id="1194695"/>
    <lineage>
        <taxon>Eukaryota</taxon>
        <taxon>Viridiplantae</taxon>
        <taxon>Streptophyta</taxon>
        <taxon>Embryophyta</taxon>
        <taxon>Tracheophyta</taxon>
        <taxon>Spermatophyta</taxon>
        <taxon>Magnoliopsida</taxon>
        <taxon>eudicotyledons</taxon>
        <taxon>Gunneridae</taxon>
        <taxon>Pentapetalae</taxon>
        <taxon>rosids</taxon>
        <taxon>fabids</taxon>
        <taxon>Cucurbitales</taxon>
        <taxon>Cucurbitaceae</taxon>
        <taxon>Benincaseae</taxon>
        <taxon>Cucumis</taxon>
    </lineage>
</organism>
<name>A0A5A7V481_CUCMM</name>
<sequence>MAYRLALPPPFFVVHDVFHVSMLRKYKADPSHVVDYEPLEIDDNLRYEEQSVEILTKGKDAS</sequence>
<comment type="caution">
    <text evidence="2">The sequence shown here is derived from an EMBL/GenBank/DDBJ whole genome shotgun (WGS) entry which is preliminary data.</text>
</comment>
<dbReference type="EMBL" id="SSTE01004583">
    <property type="protein sequence ID" value="KAA0062398.1"/>
    <property type="molecule type" value="Genomic_DNA"/>
</dbReference>
<protein>
    <submittedName>
        <fullName evidence="2">Pol protein</fullName>
    </submittedName>
</protein>
<evidence type="ECO:0000259" key="1">
    <source>
        <dbReference type="Pfam" id="PF24626"/>
    </source>
</evidence>
<dbReference type="Proteomes" id="UP000321393">
    <property type="component" value="Unassembled WGS sequence"/>
</dbReference>